<keyword evidence="2" id="KW-0732">Signal</keyword>
<dbReference type="Proteomes" id="UP000747542">
    <property type="component" value="Unassembled WGS sequence"/>
</dbReference>
<feature type="compositionally biased region" description="Basic and acidic residues" evidence="1">
    <location>
        <begin position="64"/>
        <end position="77"/>
    </location>
</feature>
<evidence type="ECO:0000313" key="3">
    <source>
        <dbReference type="EMBL" id="KAG7164050.1"/>
    </source>
</evidence>
<name>A0A8J5JZ35_HOMAM</name>
<evidence type="ECO:0000256" key="2">
    <source>
        <dbReference type="SAM" id="SignalP"/>
    </source>
</evidence>
<keyword evidence="4" id="KW-1185">Reference proteome</keyword>
<feature type="chain" id="PRO_5035290384" evidence="2">
    <location>
        <begin position="39"/>
        <end position="150"/>
    </location>
</feature>
<dbReference type="AlphaFoldDB" id="A0A8J5JZ35"/>
<gene>
    <name evidence="3" type="primary">ALF-L7</name>
    <name evidence="3" type="ORF">Hamer_G025733</name>
</gene>
<feature type="signal peptide" evidence="2">
    <location>
        <begin position="1"/>
        <end position="38"/>
    </location>
</feature>
<protein>
    <submittedName>
        <fullName evidence="3">Putative anti-lipopolysaccharide factor-like 7</fullName>
    </submittedName>
</protein>
<reference evidence="3" key="1">
    <citation type="journal article" date="2021" name="Sci. Adv.">
        <title>The American lobster genome reveals insights on longevity, neural, and immune adaptations.</title>
        <authorList>
            <person name="Polinski J.M."/>
            <person name="Zimin A.V."/>
            <person name="Clark K.F."/>
            <person name="Kohn A.B."/>
            <person name="Sadowski N."/>
            <person name="Timp W."/>
            <person name="Ptitsyn A."/>
            <person name="Khanna P."/>
            <person name="Romanova D.Y."/>
            <person name="Williams P."/>
            <person name="Greenwood S.J."/>
            <person name="Moroz L.L."/>
            <person name="Walt D.R."/>
            <person name="Bodnar A.G."/>
        </authorList>
    </citation>
    <scope>NUCLEOTIDE SEQUENCE</scope>
    <source>
        <strain evidence="3">GMGI-L3</strain>
    </source>
</reference>
<comment type="caution">
    <text evidence="3">The sequence shown here is derived from an EMBL/GenBank/DDBJ whole genome shotgun (WGS) entry which is preliminary data.</text>
</comment>
<dbReference type="EMBL" id="JAHLQT010025985">
    <property type="protein sequence ID" value="KAG7164050.1"/>
    <property type="molecule type" value="Genomic_DNA"/>
</dbReference>
<feature type="compositionally biased region" description="Gly residues" evidence="1">
    <location>
        <begin position="78"/>
        <end position="89"/>
    </location>
</feature>
<accession>A0A8J5JZ35</accession>
<evidence type="ECO:0000256" key="1">
    <source>
        <dbReference type="SAM" id="MobiDB-lite"/>
    </source>
</evidence>
<evidence type="ECO:0000313" key="4">
    <source>
        <dbReference type="Proteomes" id="UP000747542"/>
    </source>
</evidence>
<proteinExistence type="predicted"/>
<organism evidence="3 4">
    <name type="scientific">Homarus americanus</name>
    <name type="common">American lobster</name>
    <dbReference type="NCBI Taxonomy" id="6706"/>
    <lineage>
        <taxon>Eukaryota</taxon>
        <taxon>Metazoa</taxon>
        <taxon>Ecdysozoa</taxon>
        <taxon>Arthropoda</taxon>
        <taxon>Crustacea</taxon>
        <taxon>Multicrustacea</taxon>
        <taxon>Malacostraca</taxon>
        <taxon>Eumalacostraca</taxon>
        <taxon>Eucarida</taxon>
        <taxon>Decapoda</taxon>
        <taxon>Pleocyemata</taxon>
        <taxon>Astacidea</taxon>
        <taxon>Nephropoidea</taxon>
        <taxon>Nephropidae</taxon>
        <taxon>Homarus</taxon>
    </lineage>
</organism>
<sequence>MASASPSGKSGVSGTPHLLQLVFVGVVLLLVFPTPTPATPIDLTSVISLLADNVIDWSIPQLKHSTEGGYKEPDETGRGQGPGDQGGGWGMALTTRPLLIVPGHIHHTCSATTTTTTPAAPHTQIHNRTRSLRVLHVSSLPDTLRALAKQ</sequence>
<feature type="region of interest" description="Disordered" evidence="1">
    <location>
        <begin position="64"/>
        <end position="89"/>
    </location>
</feature>